<evidence type="ECO:0000313" key="3">
    <source>
        <dbReference type="Proteomes" id="UP000270046"/>
    </source>
</evidence>
<evidence type="ECO:0000256" key="1">
    <source>
        <dbReference type="ARBA" id="ARBA00022737"/>
    </source>
</evidence>
<dbReference type="RefSeq" id="WP_119408944.1">
    <property type="nucleotide sequence ID" value="NZ_CP032869.1"/>
</dbReference>
<proteinExistence type="predicted"/>
<dbReference type="Gene3D" id="2.120.10.30">
    <property type="entry name" value="TolB, C-terminal domain"/>
    <property type="match status" value="2"/>
</dbReference>
<dbReference type="PANTHER" id="PTHR46388">
    <property type="entry name" value="NHL REPEAT-CONTAINING PROTEIN 2"/>
    <property type="match status" value="1"/>
</dbReference>
<evidence type="ECO:0008006" key="4">
    <source>
        <dbReference type="Google" id="ProtNLM"/>
    </source>
</evidence>
<name>A0A494VND4_9SPHI</name>
<dbReference type="OrthoDB" id="784977at2"/>
<dbReference type="InterPro" id="IPR011042">
    <property type="entry name" value="6-blade_b-propeller_TolB-like"/>
</dbReference>
<reference evidence="2 3" key="1">
    <citation type="submission" date="2018-10" db="EMBL/GenBank/DDBJ databases">
        <title>Genome sequencing of Mucilaginibacter sp. HYN0043.</title>
        <authorList>
            <person name="Kim M."/>
            <person name="Yi H."/>
        </authorList>
    </citation>
    <scope>NUCLEOTIDE SEQUENCE [LARGE SCALE GENOMIC DNA]</scope>
    <source>
        <strain evidence="2 3">HYN0043</strain>
    </source>
</reference>
<evidence type="ECO:0000313" key="2">
    <source>
        <dbReference type="EMBL" id="AYL95241.1"/>
    </source>
</evidence>
<dbReference type="SUPFAM" id="SSF63829">
    <property type="entry name" value="Calcium-dependent phosphotriesterase"/>
    <property type="match status" value="1"/>
</dbReference>
<dbReference type="AlphaFoldDB" id="A0A494VND4"/>
<keyword evidence="3" id="KW-1185">Reference proteome</keyword>
<protein>
    <recommendedName>
        <fullName evidence="4">SMP-30/Gluconolactonase/LRE-like region domain-containing protein</fullName>
    </recommendedName>
</protein>
<gene>
    <name evidence="2" type="ORF">HYN43_008015</name>
</gene>
<organism evidence="2 3">
    <name type="scientific">Mucilaginibacter celer</name>
    <dbReference type="NCBI Taxonomy" id="2305508"/>
    <lineage>
        <taxon>Bacteria</taxon>
        <taxon>Pseudomonadati</taxon>
        <taxon>Bacteroidota</taxon>
        <taxon>Sphingobacteriia</taxon>
        <taxon>Sphingobacteriales</taxon>
        <taxon>Sphingobacteriaceae</taxon>
        <taxon>Mucilaginibacter</taxon>
    </lineage>
</organism>
<dbReference type="PROSITE" id="PS51257">
    <property type="entry name" value="PROKAR_LIPOPROTEIN"/>
    <property type="match status" value="1"/>
</dbReference>
<dbReference type="Proteomes" id="UP000270046">
    <property type="component" value="Chromosome"/>
</dbReference>
<dbReference type="KEGG" id="muh:HYN43_008015"/>
<accession>A0A494VND4</accession>
<dbReference type="EMBL" id="CP032869">
    <property type="protein sequence ID" value="AYL95241.1"/>
    <property type="molecule type" value="Genomic_DNA"/>
</dbReference>
<dbReference type="InterPro" id="IPR001258">
    <property type="entry name" value="NHL_repeat"/>
</dbReference>
<dbReference type="Pfam" id="PF01436">
    <property type="entry name" value="NHL"/>
    <property type="match status" value="1"/>
</dbReference>
<sequence>MKRFTFIMVMVSALMGCRKDLKFTKSADQPPKQEQSPSYQVTTIAGGFPLPEGEKDGVGNQAAFFDPNGIAVSANGTIYVADVNGNSIRKIIRDSVVTTIHFPPSPYGAEIPFAPLEIAVTGNNTVTFTQNGGFRSEPSIISYNPDWAGNPIVRARPLEDYSFSGVSADPHYDLVWVTTDAPFTRDYQLYRLDPLKNQLYTKLVPVDHTDPIARFKYIAACLNNVKYVITNQNTLYKYDEAGKLNPILPGVKFDDVTSLIATKDGSTLYVVDSNSIKKLNVSSGVVQTIAEPDGSNTQKDGAGKAADVNAIKIALSANEKALYFTNYNSLIRKISLM</sequence>
<keyword evidence="1" id="KW-0677">Repeat</keyword>
<dbReference type="PANTHER" id="PTHR46388:SF2">
    <property type="entry name" value="NHL REPEAT-CONTAINING PROTEIN 2"/>
    <property type="match status" value="1"/>
</dbReference>